<dbReference type="PROSITE" id="PS50850">
    <property type="entry name" value="MFS"/>
    <property type="match status" value="1"/>
</dbReference>
<comment type="caution">
    <text evidence="8">The sequence shown here is derived from an EMBL/GenBank/DDBJ whole genome shotgun (WGS) entry which is preliminary data.</text>
</comment>
<evidence type="ECO:0000259" key="7">
    <source>
        <dbReference type="PROSITE" id="PS50850"/>
    </source>
</evidence>
<gene>
    <name evidence="8" type="ORF">HDK90DRAFT_478958</name>
</gene>
<feature type="domain" description="Major facilitator superfamily (MFS) profile" evidence="7">
    <location>
        <begin position="66"/>
        <end position="515"/>
    </location>
</feature>
<feature type="transmembrane region" description="Helical" evidence="6">
    <location>
        <begin position="492"/>
        <end position="511"/>
    </location>
</feature>
<keyword evidence="4 6" id="KW-0472">Membrane</keyword>
<feature type="transmembrane region" description="Helical" evidence="6">
    <location>
        <begin position="287"/>
        <end position="308"/>
    </location>
</feature>
<dbReference type="SUPFAM" id="SSF103473">
    <property type="entry name" value="MFS general substrate transporter"/>
    <property type="match status" value="1"/>
</dbReference>
<reference evidence="8 9" key="1">
    <citation type="submission" date="2024-04" db="EMBL/GenBank/DDBJ databases">
        <title>Phyllosticta paracitricarpa is synonymous to the EU quarantine fungus P. citricarpa based on phylogenomic analyses.</title>
        <authorList>
            <consortium name="Lawrence Berkeley National Laboratory"/>
            <person name="Van Ingen-Buijs V.A."/>
            <person name="Van Westerhoven A.C."/>
            <person name="Haridas S."/>
            <person name="Skiadas P."/>
            <person name="Martin F."/>
            <person name="Groenewald J.Z."/>
            <person name="Crous P.W."/>
            <person name="Seidl M.F."/>
        </authorList>
    </citation>
    <scope>NUCLEOTIDE SEQUENCE [LARGE SCALE GENOMIC DNA]</scope>
    <source>
        <strain evidence="8 9">CBS 123374</strain>
    </source>
</reference>
<feature type="transmembrane region" description="Helical" evidence="6">
    <location>
        <begin position="362"/>
        <end position="384"/>
    </location>
</feature>
<dbReference type="PANTHER" id="PTHR42718">
    <property type="entry name" value="MAJOR FACILITATOR SUPERFAMILY MULTIDRUG TRANSPORTER MFSC"/>
    <property type="match status" value="1"/>
</dbReference>
<feature type="transmembrane region" description="Helical" evidence="6">
    <location>
        <begin position="164"/>
        <end position="182"/>
    </location>
</feature>
<accession>A0ABR1YWC5</accession>
<dbReference type="InterPro" id="IPR036259">
    <property type="entry name" value="MFS_trans_sf"/>
</dbReference>
<evidence type="ECO:0000256" key="6">
    <source>
        <dbReference type="SAM" id="Phobius"/>
    </source>
</evidence>
<sequence length="554" mass="60719">MADTRKSTEEMARAGEQHTDSAHLPQSPASEGTSLESIEESEEARLDRLGRQRPEVFRSKWEEIGFIYSVTMSQLLTEYFVSGFSVILPTVSRELDIPDSSSTWPMNAFSLVVACFLLIFGRFGDIYGGFPIYVGGIVWFTVWSLICGWSQNELMMDFCRALQGLGPAAYLPTGLMLLGSFYRPGPRKNIVFSLYGAMAPLGFFTGIFFAGITAQFTTWRWYFFIGTILSLSTVIVSYFCIPSDRQTRKDMGVKMDWWGAVLSTVGLILVVFAITDSASAPKGWATPYIPALLAVGIGFLAATVYVEGWVAEQPLLPFDMFKTKYMSPLCIALLFLYGSLGIFLLYATYYMENTMGATPLQVVAWFAPMAVGGMIISTVGGMVLHQLPGTLLVLISGVAFIISPLLFALAPHGANYWAWVFPSMICATIGIDVVFNVANIFITTAMPLKRQGLAGALINSLVQLGIAIFLGFADVVGANTAERGRRGSYKVVFWFEVACAAAGLVILALFVKIRPAKSELTADERAALAAEELEAEERSRRDATQNQERQAIVA</sequence>
<evidence type="ECO:0000256" key="5">
    <source>
        <dbReference type="SAM" id="MobiDB-lite"/>
    </source>
</evidence>
<feature type="transmembrane region" description="Helical" evidence="6">
    <location>
        <begin position="391"/>
        <end position="410"/>
    </location>
</feature>
<feature type="transmembrane region" description="Helical" evidence="6">
    <location>
        <begin position="66"/>
        <end position="91"/>
    </location>
</feature>
<dbReference type="Gene3D" id="1.20.1720.10">
    <property type="entry name" value="Multidrug resistance protein D"/>
    <property type="match status" value="1"/>
</dbReference>
<dbReference type="EMBL" id="JBBWRZ010000003">
    <property type="protein sequence ID" value="KAK8240156.1"/>
    <property type="molecule type" value="Genomic_DNA"/>
</dbReference>
<dbReference type="InterPro" id="IPR011701">
    <property type="entry name" value="MFS"/>
</dbReference>
<evidence type="ECO:0000256" key="1">
    <source>
        <dbReference type="ARBA" id="ARBA00004141"/>
    </source>
</evidence>
<feature type="transmembrane region" description="Helical" evidence="6">
    <location>
        <begin position="416"/>
        <end position="441"/>
    </location>
</feature>
<organism evidence="8 9">
    <name type="scientific">Phyllosticta capitalensis</name>
    <dbReference type="NCBI Taxonomy" id="121624"/>
    <lineage>
        <taxon>Eukaryota</taxon>
        <taxon>Fungi</taxon>
        <taxon>Dikarya</taxon>
        <taxon>Ascomycota</taxon>
        <taxon>Pezizomycotina</taxon>
        <taxon>Dothideomycetes</taxon>
        <taxon>Dothideomycetes incertae sedis</taxon>
        <taxon>Botryosphaeriales</taxon>
        <taxon>Phyllostictaceae</taxon>
        <taxon>Phyllosticta</taxon>
    </lineage>
</organism>
<name>A0ABR1YWC5_9PEZI</name>
<feature type="transmembrane region" description="Helical" evidence="6">
    <location>
        <begin position="257"/>
        <end position="275"/>
    </location>
</feature>
<dbReference type="Proteomes" id="UP001492380">
    <property type="component" value="Unassembled WGS sequence"/>
</dbReference>
<dbReference type="CDD" id="cd17476">
    <property type="entry name" value="MFS_Amf1_MDR_like"/>
    <property type="match status" value="1"/>
</dbReference>
<evidence type="ECO:0000256" key="2">
    <source>
        <dbReference type="ARBA" id="ARBA00022692"/>
    </source>
</evidence>
<dbReference type="Pfam" id="PF07690">
    <property type="entry name" value="MFS_1"/>
    <property type="match status" value="1"/>
</dbReference>
<comment type="subcellular location">
    <subcellularLocation>
        <location evidence="1">Membrane</location>
        <topology evidence="1">Multi-pass membrane protein</topology>
    </subcellularLocation>
</comment>
<feature type="transmembrane region" description="Helical" evidence="6">
    <location>
        <begin position="453"/>
        <end position="472"/>
    </location>
</feature>
<feature type="transmembrane region" description="Helical" evidence="6">
    <location>
        <begin position="132"/>
        <end position="152"/>
    </location>
</feature>
<keyword evidence="3 6" id="KW-1133">Transmembrane helix</keyword>
<evidence type="ECO:0000313" key="8">
    <source>
        <dbReference type="EMBL" id="KAK8240156.1"/>
    </source>
</evidence>
<proteinExistence type="predicted"/>
<feature type="transmembrane region" description="Helical" evidence="6">
    <location>
        <begin position="329"/>
        <end position="350"/>
    </location>
</feature>
<evidence type="ECO:0000256" key="4">
    <source>
        <dbReference type="ARBA" id="ARBA00023136"/>
    </source>
</evidence>
<protein>
    <submittedName>
        <fullName evidence="8">MFS multidrug transporter-like protein</fullName>
    </submittedName>
</protein>
<dbReference type="InterPro" id="IPR020846">
    <property type="entry name" value="MFS_dom"/>
</dbReference>
<keyword evidence="9" id="KW-1185">Reference proteome</keyword>
<dbReference type="PANTHER" id="PTHR42718:SF36">
    <property type="entry name" value="MULTIDRUG TRANSPORTER, PUTATIVE (AFU_ORTHOLOGUE AFUA_4G13820)-RELATED"/>
    <property type="match status" value="1"/>
</dbReference>
<feature type="transmembrane region" description="Helical" evidence="6">
    <location>
        <begin position="103"/>
        <end position="120"/>
    </location>
</feature>
<dbReference type="Gene3D" id="1.20.1250.20">
    <property type="entry name" value="MFS general substrate transporter like domains"/>
    <property type="match status" value="1"/>
</dbReference>
<evidence type="ECO:0000256" key="3">
    <source>
        <dbReference type="ARBA" id="ARBA00022989"/>
    </source>
</evidence>
<keyword evidence="2 6" id="KW-0812">Transmembrane</keyword>
<feature type="transmembrane region" description="Helical" evidence="6">
    <location>
        <begin position="194"/>
        <end position="215"/>
    </location>
</feature>
<feature type="transmembrane region" description="Helical" evidence="6">
    <location>
        <begin position="221"/>
        <end position="241"/>
    </location>
</feature>
<feature type="compositionally biased region" description="Basic and acidic residues" evidence="5">
    <location>
        <begin position="1"/>
        <end position="21"/>
    </location>
</feature>
<evidence type="ECO:0000313" key="9">
    <source>
        <dbReference type="Proteomes" id="UP001492380"/>
    </source>
</evidence>
<feature type="region of interest" description="Disordered" evidence="5">
    <location>
        <begin position="1"/>
        <end position="47"/>
    </location>
</feature>
<feature type="compositionally biased region" description="Polar residues" evidence="5">
    <location>
        <begin position="27"/>
        <end position="36"/>
    </location>
</feature>